<organism evidence="1 2">
    <name type="scientific">Phycicoccus duodecadis</name>
    <dbReference type="NCBI Taxonomy" id="173053"/>
    <lineage>
        <taxon>Bacteria</taxon>
        <taxon>Bacillati</taxon>
        <taxon>Actinomycetota</taxon>
        <taxon>Actinomycetes</taxon>
        <taxon>Micrococcales</taxon>
        <taxon>Intrasporangiaceae</taxon>
        <taxon>Phycicoccus</taxon>
    </lineage>
</organism>
<dbReference type="OrthoDB" id="597815at2"/>
<sequence length="243" mass="25245">MPDTPAVADVGFADFVAVLLVETLDSIVAAHSSQEDRRRAVEESAAMTPEEFAATAVPDDVVAAALSRTFPGADGGTALVVGGAAPRKDVLADLGVVLADGDVEGRRLTAAGVARVTEAVRLAIARDQLESIREIARRGMPKVVVDGGTLRSKLTFSTVRTAVTPAAAPAVARPPTPAVTPSVRVGALDRLVTMRPVLSAGVLDSIRDLRLTVRPPAADDPATPGTTRADVYGEVEIRFHTEV</sequence>
<accession>A0A2N3YLC5</accession>
<comment type="caution">
    <text evidence="1">The sequence shown here is derived from an EMBL/GenBank/DDBJ whole genome shotgun (WGS) entry which is preliminary data.</text>
</comment>
<gene>
    <name evidence="1" type="ORF">ATL31_2508</name>
</gene>
<reference evidence="1 2" key="1">
    <citation type="submission" date="2017-12" db="EMBL/GenBank/DDBJ databases">
        <title>Sequencing the genomes of 1000 Actinobacteria strains.</title>
        <authorList>
            <person name="Klenk H.-P."/>
        </authorList>
    </citation>
    <scope>NUCLEOTIDE SEQUENCE [LARGE SCALE GENOMIC DNA]</scope>
    <source>
        <strain evidence="1 2">DSM 12806</strain>
    </source>
</reference>
<protein>
    <submittedName>
        <fullName evidence="1">Uncharacterized protein</fullName>
    </submittedName>
</protein>
<dbReference type="RefSeq" id="WP_101396052.1">
    <property type="nucleotide sequence ID" value="NZ_PJNE01000001.1"/>
</dbReference>
<dbReference type="Proteomes" id="UP000233781">
    <property type="component" value="Unassembled WGS sequence"/>
</dbReference>
<dbReference type="EMBL" id="PJNE01000001">
    <property type="protein sequence ID" value="PKW27657.1"/>
    <property type="molecule type" value="Genomic_DNA"/>
</dbReference>
<evidence type="ECO:0000313" key="2">
    <source>
        <dbReference type="Proteomes" id="UP000233781"/>
    </source>
</evidence>
<evidence type="ECO:0000313" key="1">
    <source>
        <dbReference type="EMBL" id="PKW27657.1"/>
    </source>
</evidence>
<proteinExistence type="predicted"/>
<name>A0A2N3YLC5_9MICO</name>
<dbReference type="AlphaFoldDB" id="A0A2N3YLC5"/>
<keyword evidence="2" id="KW-1185">Reference proteome</keyword>